<gene>
    <name evidence="2" type="ORF">Tco_1032700</name>
</gene>
<evidence type="ECO:0008006" key="4">
    <source>
        <dbReference type="Google" id="ProtNLM"/>
    </source>
</evidence>
<keyword evidence="3" id="KW-1185">Reference proteome</keyword>
<dbReference type="Proteomes" id="UP001151760">
    <property type="component" value="Unassembled WGS sequence"/>
</dbReference>
<accession>A0ABQ5GE71</accession>
<feature type="region of interest" description="Disordered" evidence="1">
    <location>
        <begin position="147"/>
        <end position="198"/>
    </location>
</feature>
<evidence type="ECO:0000256" key="1">
    <source>
        <dbReference type="SAM" id="MobiDB-lite"/>
    </source>
</evidence>
<reference evidence="2" key="1">
    <citation type="journal article" date="2022" name="Int. J. Mol. Sci.">
        <title>Draft Genome of Tanacetum Coccineum: Genomic Comparison of Closely Related Tanacetum-Family Plants.</title>
        <authorList>
            <person name="Yamashiro T."/>
            <person name="Shiraishi A."/>
            <person name="Nakayama K."/>
            <person name="Satake H."/>
        </authorList>
    </citation>
    <scope>NUCLEOTIDE SEQUENCE</scope>
</reference>
<organism evidence="2 3">
    <name type="scientific">Tanacetum coccineum</name>
    <dbReference type="NCBI Taxonomy" id="301880"/>
    <lineage>
        <taxon>Eukaryota</taxon>
        <taxon>Viridiplantae</taxon>
        <taxon>Streptophyta</taxon>
        <taxon>Embryophyta</taxon>
        <taxon>Tracheophyta</taxon>
        <taxon>Spermatophyta</taxon>
        <taxon>Magnoliopsida</taxon>
        <taxon>eudicotyledons</taxon>
        <taxon>Gunneridae</taxon>
        <taxon>Pentapetalae</taxon>
        <taxon>asterids</taxon>
        <taxon>campanulids</taxon>
        <taxon>Asterales</taxon>
        <taxon>Asteraceae</taxon>
        <taxon>Asteroideae</taxon>
        <taxon>Anthemideae</taxon>
        <taxon>Anthemidinae</taxon>
        <taxon>Tanacetum</taxon>
    </lineage>
</organism>
<name>A0ABQ5GE71_9ASTR</name>
<feature type="compositionally biased region" description="Acidic residues" evidence="1">
    <location>
        <begin position="147"/>
        <end position="157"/>
    </location>
</feature>
<protein>
    <recommendedName>
        <fullName evidence="4">Xylulose kinase-1</fullName>
    </recommendedName>
</protein>
<feature type="compositionally biased region" description="Basic and acidic residues" evidence="1">
    <location>
        <begin position="158"/>
        <end position="174"/>
    </location>
</feature>
<comment type="caution">
    <text evidence="2">The sequence shown here is derived from an EMBL/GenBank/DDBJ whole genome shotgun (WGS) entry which is preliminary data.</text>
</comment>
<proteinExistence type="predicted"/>
<dbReference type="EMBL" id="BQNB010018350">
    <property type="protein sequence ID" value="GJT73414.1"/>
    <property type="molecule type" value="Genomic_DNA"/>
</dbReference>
<evidence type="ECO:0000313" key="2">
    <source>
        <dbReference type="EMBL" id="GJT73414.1"/>
    </source>
</evidence>
<sequence length="198" mass="22462">MTTLQFADTYNFVVFLAKPAESEGFEQIVDFLNAHTIKYALTVNPTIYTSCIEQFWATVKVKIVNEEIQLQVLVDGKKIIVTEASVKEHMVDEELEQLLEGTENVVVDAFMDDVFNSQEDLGTRIEPTSDKESLEVEKDADMVIINDGEEEESVGDEFELRMREKGKGIEETRDTPPPTPIRSPRTHTSPLFTDKETL</sequence>
<evidence type="ECO:0000313" key="3">
    <source>
        <dbReference type="Proteomes" id="UP001151760"/>
    </source>
</evidence>
<reference evidence="2" key="2">
    <citation type="submission" date="2022-01" db="EMBL/GenBank/DDBJ databases">
        <authorList>
            <person name="Yamashiro T."/>
            <person name="Shiraishi A."/>
            <person name="Satake H."/>
            <person name="Nakayama K."/>
        </authorList>
    </citation>
    <scope>NUCLEOTIDE SEQUENCE</scope>
</reference>